<evidence type="ECO:0000313" key="1">
    <source>
        <dbReference type="EMBL" id="KDO40928.1"/>
    </source>
</evidence>
<dbReference type="Proteomes" id="UP000027120">
    <property type="component" value="Unassembled WGS sequence"/>
</dbReference>
<accession>A0A067DDJ8</accession>
<name>A0A067DDJ8_CITSI</name>
<sequence length="105" mass="12013">MKDACLCFTEGEARKQDKSSPNNIDGSFEGNGEDSFIEKLDMLLKCLEEDGDLMVSASSEVNEHKKQLDWVEMETEQLNEHEIFQELMDEDESTFTSVRSKLEKA</sequence>
<evidence type="ECO:0000313" key="2">
    <source>
        <dbReference type="Proteomes" id="UP000027120"/>
    </source>
</evidence>
<dbReference type="EMBL" id="KK785768">
    <property type="protein sequence ID" value="KDO40928.1"/>
    <property type="molecule type" value="Genomic_DNA"/>
</dbReference>
<dbReference type="AlphaFoldDB" id="A0A067DDJ8"/>
<reference evidence="1 2" key="1">
    <citation type="submission" date="2014-04" db="EMBL/GenBank/DDBJ databases">
        <authorList>
            <consortium name="International Citrus Genome Consortium"/>
            <person name="Gmitter F."/>
            <person name="Chen C."/>
            <person name="Farmerie W."/>
            <person name="Harkins T."/>
            <person name="Desany B."/>
            <person name="Mohiuddin M."/>
            <person name="Kodira C."/>
            <person name="Borodovsky M."/>
            <person name="Lomsadze A."/>
            <person name="Burns P."/>
            <person name="Jenkins J."/>
            <person name="Prochnik S."/>
            <person name="Shu S."/>
            <person name="Chapman J."/>
            <person name="Pitluck S."/>
            <person name="Schmutz J."/>
            <person name="Rokhsar D."/>
        </authorList>
    </citation>
    <scope>NUCLEOTIDE SEQUENCE</scope>
</reference>
<proteinExistence type="predicted"/>
<dbReference type="SMR" id="A0A067DDJ8"/>
<keyword evidence="2" id="KW-1185">Reference proteome</keyword>
<organism evidence="1 2">
    <name type="scientific">Citrus sinensis</name>
    <name type="common">Sweet orange</name>
    <name type="synonym">Citrus aurantium var. sinensis</name>
    <dbReference type="NCBI Taxonomy" id="2711"/>
    <lineage>
        <taxon>Eukaryota</taxon>
        <taxon>Viridiplantae</taxon>
        <taxon>Streptophyta</taxon>
        <taxon>Embryophyta</taxon>
        <taxon>Tracheophyta</taxon>
        <taxon>Spermatophyta</taxon>
        <taxon>Magnoliopsida</taxon>
        <taxon>eudicotyledons</taxon>
        <taxon>Gunneridae</taxon>
        <taxon>Pentapetalae</taxon>
        <taxon>rosids</taxon>
        <taxon>malvids</taxon>
        <taxon>Sapindales</taxon>
        <taxon>Rutaceae</taxon>
        <taxon>Aurantioideae</taxon>
        <taxon>Citrus</taxon>
    </lineage>
</organism>
<gene>
    <name evidence="1" type="ORF">CISIN_1g047951mg</name>
</gene>
<protein>
    <submittedName>
        <fullName evidence="1">Uncharacterized protein</fullName>
    </submittedName>
</protein>